<dbReference type="InterPro" id="IPR050833">
    <property type="entry name" value="Poly_Biosynth_Transport"/>
</dbReference>
<feature type="transmembrane region" description="Helical" evidence="7">
    <location>
        <begin position="299"/>
        <end position="320"/>
    </location>
</feature>
<feature type="transmembrane region" description="Helical" evidence="7">
    <location>
        <begin position="164"/>
        <end position="183"/>
    </location>
</feature>
<dbReference type="CDD" id="cd13127">
    <property type="entry name" value="MATE_tuaB_like"/>
    <property type="match status" value="1"/>
</dbReference>
<dbReference type="Pfam" id="PF13440">
    <property type="entry name" value="Polysacc_synt_3"/>
    <property type="match status" value="1"/>
</dbReference>
<evidence type="ECO:0000256" key="4">
    <source>
        <dbReference type="ARBA" id="ARBA00022692"/>
    </source>
</evidence>
<evidence type="ECO:0000256" key="6">
    <source>
        <dbReference type="ARBA" id="ARBA00023136"/>
    </source>
</evidence>
<dbReference type="OrthoDB" id="7605542at2"/>
<keyword evidence="6 7" id="KW-0472">Membrane</keyword>
<comment type="subcellular location">
    <subcellularLocation>
        <location evidence="1">Cell membrane</location>
        <topology evidence="1">Multi-pass membrane protein</topology>
    </subcellularLocation>
</comment>
<dbReference type="STRING" id="318683.A0U94_09775"/>
<feature type="transmembrane region" description="Helical" evidence="7">
    <location>
        <begin position="99"/>
        <end position="123"/>
    </location>
</feature>
<keyword evidence="5 7" id="KW-1133">Transmembrane helix</keyword>
<evidence type="ECO:0000313" key="9">
    <source>
        <dbReference type="Proteomes" id="UP000075636"/>
    </source>
</evidence>
<reference evidence="8 9" key="1">
    <citation type="submission" date="2015-06" db="EMBL/GenBank/DDBJ databases">
        <title>Improved classification and identification of acetic acid bacteria using matrix-assisted laser desorption/ionization time-of-flight mass spectrometry; Gluconobacter nephelii and Gluconobacter uchimurae are later heterotypic synonyms of Gluconobacter japonicus and Gluconobacter oxydans, respectively.</title>
        <authorList>
            <person name="Li L."/>
            <person name="Cleenwerck I."/>
            <person name="De Vuyst L."/>
            <person name="Vandamme P."/>
        </authorList>
    </citation>
    <scope>NUCLEOTIDE SEQUENCE [LARGE SCALE GENOMIC DNA]</scope>
    <source>
        <strain evidence="8 9">LMG 1768</strain>
    </source>
</reference>
<dbReference type="GO" id="GO:0005886">
    <property type="term" value="C:plasma membrane"/>
    <property type="evidence" value="ECO:0007669"/>
    <property type="project" value="UniProtKB-SubCell"/>
</dbReference>
<feature type="transmembrane region" description="Helical" evidence="7">
    <location>
        <begin position="459"/>
        <end position="482"/>
    </location>
</feature>
<evidence type="ECO:0000256" key="7">
    <source>
        <dbReference type="SAM" id="Phobius"/>
    </source>
</evidence>
<evidence type="ECO:0000256" key="2">
    <source>
        <dbReference type="ARBA" id="ARBA00007430"/>
    </source>
</evidence>
<evidence type="ECO:0000256" key="1">
    <source>
        <dbReference type="ARBA" id="ARBA00004651"/>
    </source>
</evidence>
<feature type="transmembrane region" description="Helical" evidence="7">
    <location>
        <begin position="37"/>
        <end position="55"/>
    </location>
</feature>
<evidence type="ECO:0000256" key="3">
    <source>
        <dbReference type="ARBA" id="ARBA00022475"/>
    </source>
</evidence>
<feature type="transmembrane region" description="Helical" evidence="7">
    <location>
        <begin position="399"/>
        <end position="420"/>
    </location>
</feature>
<feature type="transmembrane region" description="Helical" evidence="7">
    <location>
        <begin position="340"/>
        <end position="364"/>
    </location>
</feature>
<comment type="caution">
    <text evidence="8">The sequence shown here is derived from an EMBL/GenBank/DDBJ whole genome shotgun (WGS) entry which is preliminary data.</text>
</comment>
<dbReference type="RefSeq" id="WP_062108590.1">
    <property type="nucleotide sequence ID" value="NZ_LHZR01000109.1"/>
</dbReference>
<keyword evidence="4 7" id="KW-0812">Transmembrane</keyword>
<proteinExistence type="inferred from homology"/>
<keyword evidence="3" id="KW-1003">Cell membrane</keyword>
<protein>
    <submittedName>
        <fullName evidence="8">Uncharacterized protein</fullName>
    </submittedName>
</protein>
<dbReference type="PANTHER" id="PTHR30250:SF10">
    <property type="entry name" value="LIPOPOLYSACCHARIDE BIOSYNTHESIS PROTEIN WZXC"/>
    <property type="match status" value="1"/>
</dbReference>
<evidence type="ECO:0000256" key="5">
    <source>
        <dbReference type="ARBA" id="ARBA00022989"/>
    </source>
</evidence>
<sequence>MTNSLEPENALIPEQDTFTNVGAKAARGAAFLVGTKLMGRFLDFVSLVVLTHLLLPADFGVVSLAMSVIYLTEAIFELPLSQALVVLETIDRDHLDTAFTLSFLRGSIICVLVFAISLPFSILYHDSRLFPLLMALSLAPALRGMQSPGLALYAKRLDFSRECIIDFLGKFGALIVAVCVAVTTRSYWAVAAATITSTAFGMIVSYVISPYKPHFTLSRWSDFRNFLGWSSGAQIVSAINWQYDRLILGRLVPPQTLGAFSIASDLVGIPSQAIIAPLSRPLLSALVARRDNLDHFRNLYQLSNATVFMIILPIFIEMSALSTEIVHTILGPKWEKSITYISLLAIPPILAGLAEGISALVMAFKKNHLYMRLNSLEFAFKIPIVTGAAYFFGALGACWGRICIAFLMMLVYLSTTKSLIKVSYGQVFFQNWRTCLSGFLSWLSIESIKWYLLPPSWPGIVKLFILGSAGLMAYVLALLALWSLTGKKPGSVEARVVGICMSKLRRSRVAL</sequence>
<comment type="similarity">
    <text evidence="2">Belongs to the polysaccharide synthase family.</text>
</comment>
<dbReference type="PATRIC" id="fig|318683.6.peg.1351"/>
<gene>
    <name evidence="8" type="ORF">AD945_10280</name>
</gene>
<accession>A0A149THV0</accession>
<dbReference type="PANTHER" id="PTHR30250">
    <property type="entry name" value="PST FAMILY PREDICTED COLANIC ACID TRANSPORTER"/>
    <property type="match status" value="1"/>
</dbReference>
<dbReference type="Proteomes" id="UP000075636">
    <property type="component" value="Unassembled WGS sequence"/>
</dbReference>
<feature type="transmembrane region" description="Helical" evidence="7">
    <location>
        <begin position="189"/>
        <end position="209"/>
    </location>
</feature>
<dbReference type="AlphaFoldDB" id="A0A149THV0"/>
<evidence type="ECO:0000313" key="8">
    <source>
        <dbReference type="EMBL" id="KXV47422.1"/>
    </source>
</evidence>
<dbReference type="EMBL" id="LHZR01000109">
    <property type="protein sequence ID" value="KXV47422.1"/>
    <property type="molecule type" value="Genomic_DNA"/>
</dbReference>
<organism evidence="8 9">
    <name type="scientific">Gluconobacter albidus</name>
    <dbReference type="NCBI Taxonomy" id="318683"/>
    <lineage>
        <taxon>Bacteria</taxon>
        <taxon>Pseudomonadati</taxon>
        <taxon>Pseudomonadota</taxon>
        <taxon>Alphaproteobacteria</taxon>
        <taxon>Acetobacterales</taxon>
        <taxon>Acetobacteraceae</taxon>
        <taxon>Gluconobacter</taxon>
    </lineage>
</organism>
<name>A0A149THV0_9PROT</name>